<organism evidence="2 3">
    <name type="scientific">Halalkalibacter suaedae</name>
    <dbReference type="NCBI Taxonomy" id="2822140"/>
    <lineage>
        <taxon>Bacteria</taxon>
        <taxon>Bacillati</taxon>
        <taxon>Bacillota</taxon>
        <taxon>Bacilli</taxon>
        <taxon>Bacillales</taxon>
        <taxon>Bacillaceae</taxon>
        <taxon>Halalkalibacter</taxon>
    </lineage>
</organism>
<keyword evidence="3" id="KW-1185">Reference proteome</keyword>
<feature type="transmembrane region" description="Helical" evidence="1">
    <location>
        <begin position="31"/>
        <end position="52"/>
    </location>
</feature>
<feature type="transmembrane region" description="Helical" evidence="1">
    <location>
        <begin position="118"/>
        <end position="141"/>
    </location>
</feature>
<keyword evidence="1" id="KW-0472">Membrane</keyword>
<gene>
    <name evidence="2" type="ORF">J7W16_21605</name>
</gene>
<comment type="caution">
    <text evidence="2">The sequence shown here is derived from an EMBL/GenBank/DDBJ whole genome shotgun (WGS) entry which is preliminary data.</text>
</comment>
<protein>
    <submittedName>
        <fullName evidence="2">Uncharacterized protein</fullName>
    </submittedName>
</protein>
<feature type="transmembrane region" description="Helical" evidence="1">
    <location>
        <begin position="6"/>
        <end position="24"/>
    </location>
</feature>
<feature type="transmembrane region" description="Helical" evidence="1">
    <location>
        <begin position="64"/>
        <end position="82"/>
    </location>
</feature>
<evidence type="ECO:0000313" key="2">
    <source>
        <dbReference type="EMBL" id="MBP3953661.1"/>
    </source>
</evidence>
<proteinExistence type="predicted"/>
<evidence type="ECO:0000313" key="3">
    <source>
        <dbReference type="Proteomes" id="UP000678228"/>
    </source>
</evidence>
<dbReference type="EMBL" id="JAGKSQ010000021">
    <property type="protein sequence ID" value="MBP3953661.1"/>
    <property type="molecule type" value="Genomic_DNA"/>
</dbReference>
<dbReference type="Proteomes" id="UP000678228">
    <property type="component" value="Unassembled WGS sequence"/>
</dbReference>
<accession>A0A940X155</accession>
<name>A0A940X155_9BACI</name>
<dbReference type="RefSeq" id="WP_210599514.1">
    <property type="nucleotide sequence ID" value="NZ_JAGKSQ010000021.1"/>
</dbReference>
<reference evidence="2" key="1">
    <citation type="submission" date="2021-03" db="EMBL/GenBank/DDBJ databases">
        <title>Bacillus suaedae sp. nov., isolated from Suaeda aralocaspica.</title>
        <authorList>
            <person name="Lei R.F.R."/>
        </authorList>
    </citation>
    <scope>NUCLEOTIDE SEQUENCE</scope>
    <source>
        <strain evidence="2">YZJH907-2</strain>
    </source>
</reference>
<feature type="transmembrane region" description="Helical" evidence="1">
    <location>
        <begin position="89"/>
        <end position="106"/>
    </location>
</feature>
<sequence>MEHLIVCIIIWTLTFIIVPLKRIFELKRIIFISIILMTFLDNISFYLGYYSYEQILFPIGKASFFHLLVCAGVGILMVNWLTKESITKLISILTVANVFSLLLYFYNHYGAFRFGSFTYSFTFIYFIAALSTFIWLVLIFVDENTIYEGKKTREIINHS</sequence>
<keyword evidence="1" id="KW-1133">Transmembrane helix</keyword>
<dbReference type="AlphaFoldDB" id="A0A940X155"/>
<keyword evidence="1" id="KW-0812">Transmembrane</keyword>
<evidence type="ECO:0000256" key="1">
    <source>
        <dbReference type="SAM" id="Phobius"/>
    </source>
</evidence>